<name>A0A1I3DBT8_9RHOB</name>
<keyword evidence="3" id="KW-0813">Transport</keyword>
<feature type="signal peptide" evidence="6">
    <location>
        <begin position="1"/>
        <end position="22"/>
    </location>
</feature>
<dbReference type="Pfam" id="PF01497">
    <property type="entry name" value="Peripla_BP_2"/>
    <property type="match status" value="1"/>
</dbReference>
<evidence type="ECO:0000256" key="3">
    <source>
        <dbReference type="ARBA" id="ARBA00022448"/>
    </source>
</evidence>
<evidence type="ECO:0000256" key="5">
    <source>
        <dbReference type="ARBA" id="ARBA00022729"/>
    </source>
</evidence>
<dbReference type="CDD" id="cd01146">
    <property type="entry name" value="FhuD"/>
    <property type="match status" value="1"/>
</dbReference>
<organism evidence="8 9">
    <name type="scientific">Albimonas pacifica</name>
    <dbReference type="NCBI Taxonomy" id="1114924"/>
    <lineage>
        <taxon>Bacteria</taxon>
        <taxon>Pseudomonadati</taxon>
        <taxon>Pseudomonadota</taxon>
        <taxon>Alphaproteobacteria</taxon>
        <taxon>Rhodobacterales</taxon>
        <taxon>Paracoccaceae</taxon>
        <taxon>Albimonas</taxon>
    </lineage>
</organism>
<evidence type="ECO:0000256" key="1">
    <source>
        <dbReference type="ARBA" id="ARBA00004196"/>
    </source>
</evidence>
<keyword evidence="4" id="KW-0406">Ion transport</keyword>
<dbReference type="PANTHER" id="PTHR30532">
    <property type="entry name" value="IRON III DICITRATE-BINDING PERIPLASMIC PROTEIN"/>
    <property type="match status" value="1"/>
</dbReference>
<dbReference type="SUPFAM" id="SSF53807">
    <property type="entry name" value="Helical backbone' metal receptor"/>
    <property type="match status" value="1"/>
</dbReference>
<keyword evidence="9" id="KW-1185">Reference proteome</keyword>
<accession>A0A1I3DBT8</accession>
<dbReference type="RefSeq" id="WP_092858600.1">
    <property type="nucleotide sequence ID" value="NZ_FOQH01000002.1"/>
</dbReference>
<comment type="subcellular location">
    <subcellularLocation>
        <location evidence="1">Cell envelope</location>
    </subcellularLocation>
</comment>
<keyword evidence="4" id="KW-0410">Iron transport</keyword>
<dbReference type="PROSITE" id="PS50983">
    <property type="entry name" value="FE_B12_PBP"/>
    <property type="match status" value="1"/>
</dbReference>
<evidence type="ECO:0000256" key="2">
    <source>
        <dbReference type="ARBA" id="ARBA00008814"/>
    </source>
</evidence>
<dbReference type="AlphaFoldDB" id="A0A1I3DBT8"/>
<dbReference type="GO" id="GO:0030288">
    <property type="term" value="C:outer membrane-bounded periplasmic space"/>
    <property type="evidence" value="ECO:0007669"/>
    <property type="project" value="TreeGrafter"/>
</dbReference>
<dbReference type="OrthoDB" id="8370650at2"/>
<dbReference type="EMBL" id="FOQH01000002">
    <property type="protein sequence ID" value="SFH84163.1"/>
    <property type="molecule type" value="Genomic_DNA"/>
</dbReference>
<reference evidence="8 9" key="1">
    <citation type="submission" date="2016-10" db="EMBL/GenBank/DDBJ databases">
        <authorList>
            <person name="de Groot N.N."/>
        </authorList>
    </citation>
    <scope>NUCLEOTIDE SEQUENCE [LARGE SCALE GENOMIC DNA]</scope>
    <source>
        <strain evidence="8 9">CGMCC 1.11030</strain>
    </source>
</reference>
<dbReference type="PANTHER" id="PTHR30532:SF25">
    <property type="entry name" value="IRON(III) DICITRATE-BINDING PERIPLASMIC PROTEIN"/>
    <property type="match status" value="1"/>
</dbReference>
<dbReference type="Gene3D" id="3.40.50.1980">
    <property type="entry name" value="Nitrogenase molybdenum iron protein domain"/>
    <property type="match status" value="2"/>
</dbReference>
<dbReference type="Proteomes" id="UP000199377">
    <property type="component" value="Unassembled WGS sequence"/>
</dbReference>
<comment type="similarity">
    <text evidence="2">Belongs to the bacterial solute-binding protein 8 family.</text>
</comment>
<evidence type="ECO:0000256" key="4">
    <source>
        <dbReference type="ARBA" id="ARBA00022496"/>
    </source>
</evidence>
<feature type="domain" description="Fe/B12 periplasmic-binding" evidence="7">
    <location>
        <begin position="48"/>
        <end position="309"/>
    </location>
</feature>
<evidence type="ECO:0000256" key="6">
    <source>
        <dbReference type="SAM" id="SignalP"/>
    </source>
</evidence>
<keyword evidence="4" id="KW-0408">Iron</keyword>
<protein>
    <submittedName>
        <fullName evidence="8">Iron complex transport system substrate-binding protein</fullName>
    </submittedName>
</protein>
<proteinExistence type="inferred from homology"/>
<sequence>MRRPLRTALALTLSLAAAPALAQSCEGRLVEGPTILGGPVCAPADPQRILALDPTFSLGMALELGLPVVGAPLFGMSDASLKAKADAAGVESIGNFVEPSLETVVALQPDLILGAGMLGESVLAMASQIAPTVLIGAENWKDYFRVLAAATGREARAEAILADYETRVAELRPRVTEDPVSILRITSWDFQVYLDSPRAYGPFLVLRDLGVRRPAFETAQGEETMRRPDWEELAGLSGEVLLYIVGGANESDQNGRHEEVLAHPLWQALPAVQAGRVHRVDAATWMEFSGAASAHRVLDDVERYLLEAP</sequence>
<gene>
    <name evidence="8" type="ORF">SAMN05216258_102498</name>
</gene>
<dbReference type="InterPro" id="IPR051313">
    <property type="entry name" value="Bact_iron-sidero_bind"/>
</dbReference>
<keyword evidence="5 6" id="KW-0732">Signal</keyword>
<dbReference type="InterPro" id="IPR002491">
    <property type="entry name" value="ABC_transptr_periplasmic_BD"/>
</dbReference>
<feature type="chain" id="PRO_5011624135" evidence="6">
    <location>
        <begin position="23"/>
        <end position="309"/>
    </location>
</feature>
<dbReference type="PROSITE" id="PS51257">
    <property type="entry name" value="PROKAR_LIPOPROTEIN"/>
    <property type="match status" value="1"/>
</dbReference>
<evidence type="ECO:0000259" key="7">
    <source>
        <dbReference type="PROSITE" id="PS50983"/>
    </source>
</evidence>
<evidence type="ECO:0000313" key="8">
    <source>
        <dbReference type="EMBL" id="SFH84163.1"/>
    </source>
</evidence>
<evidence type="ECO:0000313" key="9">
    <source>
        <dbReference type="Proteomes" id="UP000199377"/>
    </source>
</evidence>
<dbReference type="STRING" id="1114924.SAMN05216258_102498"/>
<dbReference type="GO" id="GO:1901678">
    <property type="term" value="P:iron coordination entity transport"/>
    <property type="evidence" value="ECO:0007669"/>
    <property type="project" value="UniProtKB-ARBA"/>
</dbReference>